<feature type="chain" id="PRO_5046769742" evidence="6">
    <location>
        <begin position="21"/>
        <end position="447"/>
    </location>
</feature>
<evidence type="ECO:0000256" key="6">
    <source>
        <dbReference type="SAM" id="SignalP"/>
    </source>
</evidence>
<proteinExistence type="predicted"/>
<dbReference type="RefSeq" id="WP_227210959.1">
    <property type="nucleotide sequence ID" value="NZ_BAABZQ010000001.1"/>
</dbReference>
<dbReference type="CDD" id="cd13585">
    <property type="entry name" value="PBP2_TMBP_like"/>
    <property type="match status" value="1"/>
</dbReference>
<keyword evidence="8" id="KW-1185">Reference proteome</keyword>
<name>A0ABQ0C195_9FIRM</name>
<comment type="caution">
    <text evidence="7">The sequence shown here is derived from an EMBL/GenBank/DDBJ whole genome shotgun (WGS) entry which is preliminary data.</text>
</comment>
<evidence type="ECO:0000256" key="4">
    <source>
        <dbReference type="ARBA" id="ARBA00023139"/>
    </source>
</evidence>
<dbReference type="InterPro" id="IPR006059">
    <property type="entry name" value="SBP"/>
</dbReference>
<organism evidence="7 8">
    <name type="scientific">Blautia parvula</name>
    <dbReference type="NCBI Taxonomy" id="2877527"/>
    <lineage>
        <taxon>Bacteria</taxon>
        <taxon>Bacillati</taxon>
        <taxon>Bacillota</taxon>
        <taxon>Clostridia</taxon>
        <taxon>Lachnospirales</taxon>
        <taxon>Lachnospiraceae</taxon>
        <taxon>Blautia</taxon>
    </lineage>
</organism>
<feature type="signal peptide" evidence="6">
    <location>
        <begin position="1"/>
        <end position="20"/>
    </location>
</feature>
<dbReference type="PANTHER" id="PTHR43649:SF33">
    <property type="entry name" value="POLYGALACTURONAN_RHAMNOGALACTURONAN-BINDING PROTEIN YTCQ"/>
    <property type="match status" value="1"/>
</dbReference>
<keyword evidence="5" id="KW-0449">Lipoprotein</keyword>
<dbReference type="EMBL" id="BAABZQ010000001">
    <property type="protein sequence ID" value="GAA6502563.1"/>
    <property type="molecule type" value="Genomic_DNA"/>
</dbReference>
<dbReference type="Gene3D" id="3.40.190.10">
    <property type="entry name" value="Periplasmic binding protein-like II"/>
    <property type="match status" value="1"/>
</dbReference>
<evidence type="ECO:0000256" key="1">
    <source>
        <dbReference type="ARBA" id="ARBA00022475"/>
    </source>
</evidence>
<keyword evidence="2 6" id="KW-0732">Signal</keyword>
<dbReference type="Proteomes" id="UP001600941">
    <property type="component" value="Unassembled WGS sequence"/>
</dbReference>
<dbReference type="Pfam" id="PF01547">
    <property type="entry name" value="SBP_bac_1"/>
    <property type="match status" value="1"/>
</dbReference>
<gene>
    <name evidence="7" type="ORF">K340107D12_53790</name>
</gene>
<dbReference type="SUPFAM" id="SSF53850">
    <property type="entry name" value="Periplasmic binding protein-like II"/>
    <property type="match status" value="1"/>
</dbReference>
<protein>
    <submittedName>
        <fullName evidence="7">Sugar ABC transporter substrate-binding protein</fullName>
    </submittedName>
</protein>
<dbReference type="PANTHER" id="PTHR43649">
    <property type="entry name" value="ARABINOSE-BINDING PROTEIN-RELATED"/>
    <property type="match status" value="1"/>
</dbReference>
<dbReference type="InterPro" id="IPR050490">
    <property type="entry name" value="Bact_solute-bd_prot1"/>
</dbReference>
<evidence type="ECO:0000256" key="2">
    <source>
        <dbReference type="ARBA" id="ARBA00022729"/>
    </source>
</evidence>
<evidence type="ECO:0000313" key="7">
    <source>
        <dbReference type="EMBL" id="GAA6502563.1"/>
    </source>
</evidence>
<sequence length="447" mass="49904">MKKKVVAVLMTCAMAVTMMAGCGGGDTAKEQGSAETSTDKDEKVEITFWDNYATPQSTERFKDLIAKFESENPNITVKHVPLPSDQAKSKYDVAIQSGSTPDCGVIYQYWMNDFIIQDALEPLDNYVAEWENYDQMLETFQKSIKDTAPDGKLYGLAQSVVPPTLWYNTELFEKAGLEAPTTWDEVFEDTKKLTDKENGVYGFSIRGGAGSSQQLEQMLYQYSGITEMFDEDGNSTINDPLHVKFLEEFASLYNEYTPESDITNASTEMISAFDSGSAAMIFHNIASYAMHKETLGDNKVGAIVNLKSKDGDSVLVSNGVVTLSVFKNSEHPDEAFKFISFLSEHENNSYYCEKFGSLPCNKVAMEDEWVKESKPVQAAADTLLNQETKIATLPVNVTGYFDLHSNTLAKDFQNVLLGNETAQQYLDKWADQMTALKKQYDENVVNK</sequence>
<keyword evidence="3" id="KW-0472">Membrane</keyword>
<evidence type="ECO:0000256" key="3">
    <source>
        <dbReference type="ARBA" id="ARBA00023136"/>
    </source>
</evidence>
<accession>A0ABQ0C195</accession>
<evidence type="ECO:0000313" key="8">
    <source>
        <dbReference type="Proteomes" id="UP001600941"/>
    </source>
</evidence>
<keyword evidence="4" id="KW-0564">Palmitate</keyword>
<reference evidence="7 8" key="1">
    <citation type="submission" date="2024-04" db="EMBL/GenBank/DDBJ databases">
        <title>Defined microbial consortia suppress multidrug-resistant proinflammatory Enterobacteriaceae via ecological control.</title>
        <authorList>
            <person name="Furuichi M."/>
            <person name="Kawaguchi T."/>
            <person name="Pust M."/>
            <person name="Yasuma K."/>
            <person name="Plichta D."/>
            <person name="Hasegawa N."/>
            <person name="Ohya T."/>
            <person name="Bhattarai S."/>
            <person name="Sasajima S."/>
            <person name="Aoto Y."/>
            <person name="Tuganbaev T."/>
            <person name="Yaginuma M."/>
            <person name="Ueda M."/>
            <person name="Okahashi N."/>
            <person name="Amafuji K."/>
            <person name="Kiridooshi Y."/>
            <person name="Sugita K."/>
            <person name="Strazar M."/>
            <person name="Skelly A."/>
            <person name="Suda W."/>
            <person name="Hattori M."/>
            <person name="Nakamoto N."/>
            <person name="Caballero S."/>
            <person name="Norman J."/>
            <person name="Olle B."/>
            <person name="Tanoue T."/>
            <person name="Arita M."/>
            <person name="Bucci V."/>
            <person name="Atarashi K."/>
            <person name="Xavier R."/>
            <person name="Honda K."/>
        </authorList>
    </citation>
    <scope>NUCLEOTIDE SEQUENCE [LARGE SCALE GENOMIC DNA]</scope>
    <source>
        <strain evidence="8">k34-0107-D12</strain>
    </source>
</reference>
<keyword evidence="1" id="KW-1003">Cell membrane</keyword>
<dbReference type="PROSITE" id="PS51257">
    <property type="entry name" value="PROKAR_LIPOPROTEIN"/>
    <property type="match status" value="1"/>
</dbReference>
<evidence type="ECO:0000256" key="5">
    <source>
        <dbReference type="ARBA" id="ARBA00023288"/>
    </source>
</evidence>